<proteinExistence type="predicted"/>
<dbReference type="GO" id="GO:0004222">
    <property type="term" value="F:metalloendopeptidase activity"/>
    <property type="evidence" value="ECO:0007669"/>
    <property type="project" value="InterPro"/>
</dbReference>
<dbReference type="GO" id="GO:0004176">
    <property type="term" value="F:ATP-dependent peptidase activity"/>
    <property type="evidence" value="ECO:0007669"/>
    <property type="project" value="InterPro"/>
</dbReference>
<reference evidence="4 5" key="1">
    <citation type="submission" date="2018-03" db="EMBL/GenBank/DDBJ databases">
        <title>The ancient ancestry and fast evolution of plastids.</title>
        <authorList>
            <person name="Moore K.R."/>
            <person name="Magnabosco C."/>
            <person name="Momper L."/>
            <person name="Gold D.A."/>
            <person name="Bosak T."/>
            <person name="Fournier G.P."/>
        </authorList>
    </citation>
    <scope>NUCLEOTIDE SEQUENCE [LARGE SCALE GENOMIC DNA]</scope>
    <source>
        <strain evidence="4 5">CCALA 037</strain>
    </source>
</reference>
<keyword evidence="1" id="KW-0645">Protease</keyword>
<evidence type="ECO:0000256" key="2">
    <source>
        <dbReference type="ARBA" id="ARBA00022801"/>
    </source>
</evidence>
<keyword evidence="5" id="KW-1185">Reference proteome</keyword>
<organism evidence="4 5">
    <name type="scientific">Chamaesiphon polymorphus CCALA 037</name>
    <dbReference type="NCBI Taxonomy" id="2107692"/>
    <lineage>
        <taxon>Bacteria</taxon>
        <taxon>Bacillati</taxon>
        <taxon>Cyanobacteriota</taxon>
        <taxon>Cyanophyceae</taxon>
        <taxon>Gomontiellales</taxon>
        <taxon>Chamaesiphonaceae</taxon>
        <taxon>Chamaesiphon</taxon>
    </lineage>
</organism>
<sequence length="93" mass="10263">MTIVTIASACDTTFFQKSDSVTNTLAYPEFIAKVKQKQIEKAGISADRTQALVEAKDGKKTIVKLSPDDSQLINILTENAVDIYVIPVRNFNK</sequence>
<evidence type="ECO:0000256" key="1">
    <source>
        <dbReference type="ARBA" id="ARBA00022670"/>
    </source>
</evidence>
<gene>
    <name evidence="4" type="ORF">C7B77_16550</name>
</gene>
<keyword evidence="2" id="KW-0378">Hydrolase</keyword>
<dbReference type="EMBL" id="PVWO01000220">
    <property type="protein sequence ID" value="PSB54976.1"/>
    <property type="molecule type" value="Genomic_DNA"/>
</dbReference>
<dbReference type="GO" id="GO:0005524">
    <property type="term" value="F:ATP binding"/>
    <property type="evidence" value="ECO:0007669"/>
    <property type="project" value="InterPro"/>
</dbReference>
<evidence type="ECO:0000313" key="4">
    <source>
        <dbReference type="EMBL" id="PSB54976.1"/>
    </source>
</evidence>
<dbReference type="InterPro" id="IPR011546">
    <property type="entry name" value="Pept_M41_FtsH_extracell"/>
</dbReference>
<dbReference type="GO" id="GO:0006508">
    <property type="term" value="P:proteolysis"/>
    <property type="evidence" value="ECO:0007669"/>
    <property type="project" value="UniProtKB-KW"/>
</dbReference>
<feature type="domain" description="Peptidase M41 FtsH extracellular" evidence="3">
    <location>
        <begin position="14"/>
        <end position="86"/>
    </location>
</feature>
<evidence type="ECO:0000313" key="5">
    <source>
        <dbReference type="Proteomes" id="UP000238937"/>
    </source>
</evidence>
<dbReference type="GO" id="GO:0008270">
    <property type="term" value="F:zinc ion binding"/>
    <property type="evidence" value="ECO:0007669"/>
    <property type="project" value="InterPro"/>
</dbReference>
<dbReference type="Proteomes" id="UP000238937">
    <property type="component" value="Unassembled WGS sequence"/>
</dbReference>
<comment type="caution">
    <text evidence="4">The sequence shown here is derived from an EMBL/GenBank/DDBJ whole genome shotgun (WGS) entry which is preliminary data.</text>
</comment>
<dbReference type="Pfam" id="PF06480">
    <property type="entry name" value="FtsH_ext"/>
    <property type="match status" value="1"/>
</dbReference>
<name>A0A2T1GCA5_9CYAN</name>
<evidence type="ECO:0000259" key="3">
    <source>
        <dbReference type="Pfam" id="PF06480"/>
    </source>
</evidence>
<dbReference type="GO" id="GO:0016020">
    <property type="term" value="C:membrane"/>
    <property type="evidence" value="ECO:0007669"/>
    <property type="project" value="InterPro"/>
</dbReference>
<accession>A0A2T1GCA5</accession>
<dbReference type="Gene3D" id="3.30.720.210">
    <property type="match status" value="1"/>
</dbReference>
<dbReference type="AlphaFoldDB" id="A0A2T1GCA5"/>
<protein>
    <recommendedName>
        <fullName evidence="3">Peptidase M41 FtsH extracellular domain-containing protein</fullName>
    </recommendedName>
</protein>